<keyword evidence="2" id="KW-1185">Reference proteome</keyword>
<name>A0ABV0YDC0_9TELE</name>
<evidence type="ECO:0000313" key="2">
    <source>
        <dbReference type="Proteomes" id="UP001469553"/>
    </source>
</evidence>
<dbReference type="EMBL" id="JAHRIP010029440">
    <property type="protein sequence ID" value="MEQ2291805.1"/>
    <property type="molecule type" value="Genomic_DNA"/>
</dbReference>
<evidence type="ECO:0000313" key="1">
    <source>
        <dbReference type="EMBL" id="MEQ2291805.1"/>
    </source>
</evidence>
<proteinExistence type="predicted"/>
<dbReference type="Proteomes" id="UP001469553">
    <property type="component" value="Unassembled WGS sequence"/>
</dbReference>
<gene>
    <name evidence="1" type="ORF">AMECASPLE_016711</name>
</gene>
<reference evidence="1 2" key="1">
    <citation type="submission" date="2021-06" db="EMBL/GenBank/DDBJ databases">
        <authorList>
            <person name="Palmer J.M."/>
        </authorList>
    </citation>
    <scope>NUCLEOTIDE SEQUENCE [LARGE SCALE GENOMIC DNA]</scope>
    <source>
        <strain evidence="1 2">AS_MEX2019</strain>
        <tissue evidence="1">Muscle</tissue>
    </source>
</reference>
<organism evidence="1 2">
    <name type="scientific">Ameca splendens</name>
    <dbReference type="NCBI Taxonomy" id="208324"/>
    <lineage>
        <taxon>Eukaryota</taxon>
        <taxon>Metazoa</taxon>
        <taxon>Chordata</taxon>
        <taxon>Craniata</taxon>
        <taxon>Vertebrata</taxon>
        <taxon>Euteleostomi</taxon>
        <taxon>Actinopterygii</taxon>
        <taxon>Neopterygii</taxon>
        <taxon>Teleostei</taxon>
        <taxon>Neoteleostei</taxon>
        <taxon>Acanthomorphata</taxon>
        <taxon>Ovalentaria</taxon>
        <taxon>Atherinomorphae</taxon>
        <taxon>Cyprinodontiformes</taxon>
        <taxon>Goodeidae</taxon>
        <taxon>Ameca</taxon>
    </lineage>
</organism>
<accession>A0ABV0YDC0</accession>
<protein>
    <submittedName>
        <fullName evidence="1">Uncharacterized protein</fullName>
    </submittedName>
</protein>
<sequence length="155" mass="18466">MDTQKSRGWLVIAYLIYKEKKHELNTEKPVPSVSTLRHTQYKDLTVNNENQRIQRELMASRREDKEIFISDNLWKISHNKMCYALLYCSLLISSQITATEIKVCSTPLGYTRISLFLVEIEELPLEFHRKYQLLYTEELLLNEKLVLQHCWENET</sequence>
<comment type="caution">
    <text evidence="1">The sequence shown here is derived from an EMBL/GenBank/DDBJ whole genome shotgun (WGS) entry which is preliminary data.</text>
</comment>